<dbReference type="Proteomes" id="UP000051494">
    <property type="component" value="Unassembled WGS sequence"/>
</dbReference>
<sequence>MLDFFSSETVHNACKGYCPAFLYDELRSKGLWDHLFQNDSGYLQQLTDIIYENPVISTTVIAGSLTAGAFLALKSIHSQTSTALLSKDLIQAVTLEPTLLLETSDDAQINTFRFATDATEIQKTYSAVEKLLKEMLDAYRQENDEQQEQCAQLSNPEVTLVEIKELYKSVFDRDMPDELTIQDATTQIEEALTAQLEDSTNGIQKFEKCLEFIQYKAQKIETPIFEIARCAETGRLLIDKSVMDSPSMAIFIMALLSKGQKTDYSRYYPMLFSDIYSEAFVDAVENAQNKADKDKISVVEQISRLILKKKPESGVEVADDKVFISEEYSYLFAKFLATNHVHAVGGEYNKDLNLKNLSKRDWYPQIFEAEAIINAERASQILALNKDKKSKILSKEQTGFSHDYIVNIDSEEQLDVICIGPIAGSGAFGEVHVGRSLIRDELLAIKILHNVDADAESEGKVLEALGEHRGTFKSEDDKLVMISKFYKGTDLFEFLLLGPDKAVELDLAIKACESIQFMHDRGYIHLDVKPENFMVDDTGDSINIFRIDFGTSLSIENVQEIREDYTKDIPKGTNGRMAPEVEGTHKYSDREQFKDRIYSTAADVYSLGIMLRDDLGIKNDTVNSMLEVDYEKRIQLPEVIKQLKLAQQASQKADQKKSIKLR</sequence>
<evidence type="ECO:0000313" key="4">
    <source>
        <dbReference type="Proteomes" id="UP000051494"/>
    </source>
</evidence>
<reference evidence="3" key="3">
    <citation type="submission" date="2021-06" db="EMBL/GenBank/DDBJ databases">
        <title>Genomic Description and Analysis of Intracellular Bacteria, Candidatus Berkiella cookevillensis and Candidatus Berkiella aquae.</title>
        <authorList>
            <person name="Kidane D.T."/>
            <person name="Mehari Y.T."/>
            <person name="Rice F.C."/>
            <person name="Arivett B.A."/>
            <person name="Farone A.L."/>
            <person name="Berk S.G."/>
            <person name="Farone M.B."/>
        </authorList>
    </citation>
    <scope>NUCLEOTIDE SEQUENCE</scope>
    <source>
        <strain evidence="3">CC99</strain>
    </source>
</reference>
<dbReference type="EMBL" id="LKHV02000001">
    <property type="protein sequence ID" value="MCS5707967.1"/>
    <property type="molecule type" value="Genomic_DNA"/>
</dbReference>
<dbReference type="Gene3D" id="1.10.510.10">
    <property type="entry name" value="Transferase(Phosphotransferase) domain 1"/>
    <property type="match status" value="1"/>
</dbReference>
<dbReference type="STRING" id="437022.CC99x_02280"/>
<dbReference type="PANTHER" id="PTHR44167">
    <property type="entry name" value="OVARIAN-SPECIFIC SERINE/THREONINE-PROTEIN KINASE LOK-RELATED"/>
    <property type="match status" value="1"/>
</dbReference>
<dbReference type="GO" id="GO:0004674">
    <property type="term" value="F:protein serine/threonine kinase activity"/>
    <property type="evidence" value="ECO:0007669"/>
    <property type="project" value="UniProtKB-EC"/>
</dbReference>
<dbReference type="SUPFAM" id="SSF56112">
    <property type="entry name" value="Protein kinase-like (PK-like)"/>
    <property type="match status" value="1"/>
</dbReference>
<dbReference type="InterPro" id="IPR011009">
    <property type="entry name" value="Kinase-like_dom_sf"/>
</dbReference>
<dbReference type="SMART" id="SM00220">
    <property type="entry name" value="S_TKc"/>
    <property type="match status" value="1"/>
</dbReference>
<reference evidence="3" key="2">
    <citation type="journal article" date="2016" name="Genome Announc.">
        <title>Draft Genome Sequences of Two Novel Amoeba-Resistant Intranuclear Bacteria, 'Candidatus Berkiella cookevillensis' and 'Candidatus Berkiella aquae'.</title>
        <authorList>
            <person name="Mehari Y.T."/>
            <person name="Arivett B.A."/>
            <person name="Farone A.L."/>
            <person name="Gunderson J.H."/>
            <person name="Farone M.B."/>
        </authorList>
    </citation>
    <scope>NUCLEOTIDE SEQUENCE</scope>
    <source>
        <strain evidence="3">CC99</strain>
    </source>
</reference>
<evidence type="ECO:0000313" key="2">
    <source>
        <dbReference type="EMBL" id="KRG17535.1"/>
    </source>
</evidence>
<gene>
    <name evidence="2" type="primary">spkD_2</name>
    <name evidence="3" type="ORF">CC99x_003520</name>
    <name evidence="2" type="ORF">CC99x_02280</name>
</gene>
<keyword evidence="2" id="KW-0418">Kinase</keyword>
<dbReference type="GO" id="GO:0005524">
    <property type="term" value="F:ATP binding"/>
    <property type="evidence" value="ECO:0007669"/>
    <property type="project" value="InterPro"/>
</dbReference>
<accession>A0A0Q9Y9U6</accession>
<dbReference type="CDD" id="cd00180">
    <property type="entry name" value="PKc"/>
    <property type="match status" value="1"/>
</dbReference>
<dbReference type="Pfam" id="PF00069">
    <property type="entry name" value="Pkinase"/>
    <property type="match status" value="1"/>
</dbReference>
<proteinExistence type="predicted"/>
<dbReference type="OrthoDB" id="4103069at2"/>
<comment type="caution">
    <text evidence="2">The sequence shown here is derived from an EMBL/GenBank/DDBJ whole genome shotgun (WGS) entry which is preliminary data.</text>
</comment>
<dbReference type="RefSeq" id="WP_057625375.1">
    <property type="nucleotide sequence ID" value="NZ_LKHV02000001.1"/>
</dbReference>
<feature type="domain" description="Protein kinase" evidence="1">
    <location>
        <begin position="417"/>
        <end position="662"/>
    </location>
</feature>
<organism evidence="2">
    <name type="scientific">Candidatus Berkiella cookevillensis</name>
    <dbReference type="NCBI Taxonomy" id="437022"/>
    <lineage>
        <taxon>Bacteria</taxon>
        <taxon>Pseudomonadati</taxon>
        <taxon>Pseudomonadota</taxon>
        <taxon>Gammaproteobacteria</taxon>
        <taxon>Candidatus Berkiellales</taxon>
        <taxon>Candidatus Berkiellaceae</taxon>
        <taxon>Candidatus Berkiella</taxon>
    </lineage>
</organism>
<dbReference type="AlphaFoldDB" id="A0A0Q9Y9U6"/>
<evidence type="ECO:0000259" key="1">
    <source>
        <dbReference type="PROSITE" id="PS50011"/>
    </source>
</evidence>
<name>A0A0Q9Y9U6_9GAMM</name>
<reference evidence="2" key="1">
    <citation type="submission" date="2015-09" db="EMBL/GenBank/DDBJ databases">
        <title>Draft Genome Sequences of Two Novel Amoeba-resistant Intranuclear Bacteria, Candidatus Berkiella cookevillensis and Candidatus Berkiella aquae.</title>
        <authorList>
            <person name="Mehari Y.T."/>
            <person name="Arivett B.A."/>
            <person name="Farone A.L."/>
            <person name="Gunderson J.H."/>
            <person name="Farone M.B."/>
        </authorList>
    </citation>
    <scope>NUCLEOTIDE SEQUENCE [LARGE SCALE GENOMIC DNA]</scope>
    <source>
        <strain evidence="2">CC99</strain>
    </source>
</reference>
<evidence type="ECO:0000313" key="3">
    <source>
        <dbReference type="EMBL" id="MCS5707967.1"/>
    </source>
</evidence>
<keyword evidence="2" id="KW-0808">Transferase</keyword>
<dbReference type="InterPro" id="IPR000719">
    <property type="entry name" value="Prot_kinase_dom"/>
</dbReference>
<dbReference type="EC" id="2.7.11.1" evidence="2"/>
<dbReference type="PROSITE" id="PS00108">
    <property type="entry name" value="PROTEIN_KINASE_ST"/>
    <property type="match status" value="1"/>
</dbReference>
<keyword evidence="4" id="KW-1185">Reference proteome</keyword>
<dbReference type="PANTHER" id="PTHR44167:SF24">
    <property type="entry name" value="SERINE_THREONINE-PROTEIN KINASE CHK2"/>
    <property type="match status" value="1"/>
</dbReference>
<dbReference type="EMBL" id="LKHV01000015">
    <property type="protein sequence ID" value="KRG17535.1"/>
    <property type="molecule type" value="Genomic_DNA"/>
</dbReference>
<protein>
    <submittedName>
        <fullName evidence="3">Protein kinase family protein</fullName>
    </submittedName>
    <submittedName>
        <fullName evidence="2">Serine/threonine-protein kinase D</fullName>
        <ecNumber evidence="2">2.7.11.1</ecNumber>
    </submittedName>
</protein>
<dbReference type="InterPro" id="IPR008271">
    <property type="entry name" value="Ser/Thr_kinase_AS"/>
</dbReference>
<dbReference type="PROSITE" id="PS50011">
    <property type="entry name" value="PROTEIN_KINASE_DOM"/>
    <property type="match status" value="1"/>
</dbReference>